<organism evidence="1 2">
    <name type="scientific">Hypoxylon rubiginosum</name>
    <dbReference type="NCBI Taxonomy" id="110542"/>
    <lineage>
        <taxon>Eukaryota</taxon>
        <taxon>Fungi</taxon>
        <taxon>Dikarya</taxon>
        <taxon>Ascomycota</taxon>
        <taxon>Pezizomycotina</taxon>
        <taxon>Sordariomycetes</taxon>
        <taxon>Xylariomycetidae</taxon>
        <taxon>Xylariales</taxon>
        <taxon>Hypoxylaceae</taxon>
        <taxon>Hypoxylon</taxon>
    </lineage>
</organism>
<protein>
    <submittedName>
        <fullName evidence="1">Uncharacterized protein</fullName>
    </submittedName>
</protein>
<gene>
    <name evidence="1" type="ORF">F4820DRAFT_56007</name>
</gene>
<name>A0ACB9YQU1_9PEZI</name>
<reference evidence="1 2" key="1">
    <citation type="journal article" date="2022" name="New Phytol.">
        <title>Ecological generalism drives hyperdiversity of secondary metabolite gene clusters in xylarialean endophytes.</title>
        <authorList>
            <person name="Franco M.E.E."/>
            <person name="Wisecaver J.H."/>
            <person name="Arnold A.E."/>
            <person name="Ju Y.M."/>
            <person name="Slot J.C."/>
            <person name="Ahrendt S."/>
            <person name="Moore L.P."/>
            <person name="Eastman K.E."/>
            <person name="Scott K."/>
            <person name="Konkel Z."/>
            <person name="Mondo S.J."/>
            <person name="Kuo A."/>
            <person name="Hayes R.D."/>
            <person name="Haridas S."/>
            <person name="Andreopoulos B."/>
            <person name="Riley R."/>
            <person name="LaButti K."/>
            <person name="Pangilinan J."/>
            <person name="Lipzen A."/>
            <person name="Amirebrahimi M."/>
            <person name="Yan J."/>
            <person name="Adam C."/>
            <person name="Keymanesh K."/>
            <person name="Ng V."/>
            <person name="Louie K."/>
            <person name="Northen T."/>
            <person name="Drula E."/>
            <person name="Henrissat B."/>
            <person name="Hsieh H.M."/>
            <person name="Youens-Clark K."/>
            <person name="Lutzoni F."/>
            <person name="Miadlikowska J."/>
            <person name="Eastwood D.C."/>
            <person name="Hamelin R.C."/>
            <person name="Grigoriev I.V."/>
            <person name="U'Ren J.M."/>
        </authorList>
    </citation>
    <scope>NUCLEOTIDE SEQUENCE [LARGE SCALE GENOMIC DNA]</scope>
    <source>
        <strain evidence="1 2">CBS 119005</strain>
    </source>
</reference>
<sequence length="250" mass="26327">MFSPLVCPEGWTTAKTWTNGYIACCASGFLLHPPDTTIDKNRPAYGGTCYSNFAASQTVKVTAYDSAGVTATVDWVASGTTDQAYAHPIDGFQLAAVTSADSQNSASGIQTPSSTSSVIASSSSSNLSGGGIAGAVIGSVAGLVLILLAVLFMARRYQRRKNLGPSFVDNGGQFSQQHQNEWNKEPPALASPSTGYLQSPYYAPTTGTFDSRSPPYSTSHPTPRYELGTQEPGELDSGWAGRELEAGYEK</sequence>
<accession>A0ACB9YQU1</accession>
<dbReference type="Proteomes" id="UP001497700">
    <property type="component" value="Unassembled WGS sequence"/>
</dbReference>
<dbReference type="EMBL" id="MU393547">
    <property type="protein sequence ID" value="KAI4861602.1"/>
    <property type="molecule type" value="Genomic_DNA"/>
</dbReference>
<proteinExistence type="predicted"/>
<evidence type="ECO:0000313" key="1">
    <source>
        <dbReference type="EMBL" id="KAI4861602.1"/>
    </source>
</evidence>
<keyword evidence="2" id="KW-1185">Reference proteome</keyword>
<evidence type="ECO:0000313" key="2">
    <source>
        <dbReference type="Proteomes" id="UP001497700"/>
    </source>
</evidence>
<comment type="caution">
    <text evidence="1">The sequence shown here is derived from an EMBL/GenBank/DDBJ whole genome shotgun (WGS) entry which is preliminary data.</text>
</comment>